<dbReference type="Proteomes" id="UP000007305">
    <property type="component" value="Chromosome 4"/>
</dbReference>
<name>A0A804NX74_MAIZE</name>
<evidence type="ECO:0000259" key="2">
    <source>
        <dbReference type="Pfam" id="PF07762"/>
    </source>
</evidence>
<keyword evidence="5" id="KW-1267">Proteomics identification</keyword>
<protein>
    <recommendedName>
        <fullName evidence="2">DUF1618 domain-containing protein</fullName>
    </recommendedName>
</protein>
<dbReference type="EnsemblPlants" id="Zm00001eb192970_T002">
    <property type="protein sequence ID" value="Zm00001eb192970_P002"/>
    <property type="gene ID" value="Zm00001eb192970"/>
</dbReference>
<dbReference type="PANTHER" id="PTHR33086:SF58">
    <property type="entry name" value="DUF1618 DOMAIN-CONTAINING PROTEIN"/>
    <property type="match status" value="1"/>
</dbReference>
<evidence type="ECO:0000313" key="3">
    <source>
        <dbReference type="EnsemblPlants" id="Zm00001eb192970_P002"/>
    </source>
</evidence>
<evidence type="ECO:0007829" key="5">
    <source>
        <dbReference type="PeptideAtlas" id="A0A804NX74"/>
    </source>
</evidence>
<evidence type="ECO:0000256" key="1">
    <source>
        <dbReference type="SAM" id="MobiDB-lite"/>
    </source>
</evidence>
<reference evidence="3" key="2">
    <citation type="submission" date="2019-07" db="EMBL/GenBank/DDBJ databases">
        <authorList>
            <person name="Seetharam A."/>
            <person name="Woodhouse M."/>
            <person name="Cannon E."/>
        </authorList>
    </citation>
    <scope>NUCLEOTIDE SEQUENCE [LARGE SCALE GENOMIC DNA]</scope>
    <source>
        <strain evidence="3">cv. B73</strain>
    </source>
</reference>
<dbReference type="AlphaFoldDB" id="A0A804NX74"/>
<reference evidence="3" key="3">
    <citation type="submission" date="2021-05" db="UniProtKB">
        <authorList>
            <consortium name="EnsemblPlants"/>
        </authorList>
    </citation>
    <scope>IDENTIFICATION</scope>
    <source>
        <strain evidence="3">cv. B73</strain>
    </source>
</reference>
<evidence type="ECO:0000313" key="4">
    <source>
        <dbReference type="Proteomes" id="UP000007305"/>
    </source>
</evidence>
<organism evidence="3 4">
    <name type="scientific">Zea mays</name>
    <name type="common">Maize</name>
    <dbReference type="NCBI Taxonomy" id="4577"/>
    <lineage>
        <taxon>Eukaryota</taxon>
        <taxon>Viridiplantae</taxon>
        <taxon>Streptophyta</taxon>
        <taxon>Embryophyta</taxon>
        <taxon>Tracheophyta</taxon>
        <taxon>Spermatophyta</taxon>
        <taxon>Magnoliopsida</taxon>
        <taxon>Liliopsida</taxon>
        <taxon>Poales</taxon>
        <taxon>Poaceae</taxon>
        <taxon>PACMAD clade</taxon>
        <taxon>Panicoideae</taxon>
        <taxon>Andropogonodae</taxon>
        <taxon>Andropogoneae</taxon>
        <taxon>Tripsacinae</taxon>
        <taxon>Zea</taxon>
    </lineage>
</organism>
<sequence>MSGTSSFTTGESSRAGEQPERDEVVEFKARTWVALSSIIVVHSANDEGRRMLALRASDIFLDLQPPQVGASYLVLPDRIVKHPRYADHPVVLSACSDHFLFRATPAEGPSNLICFFVGDVNARTVVRLPEVPFHMAVNTIPHPQYSIGLIADPRSRHGGHYMVAQLHPTFTTHHTTLLCYSSVTDQWTARPLASTESEEHHRWGAHGVLAHGGLLWWIDLFYGMLVCDPFAADDNLHLRFVPLPVGSIRTGRRVPGPENIGRERFIRPSQGKLRYVEIQGAPSGMRTSNYQPPSNPQVRMFTLVSQEGQHHWVHEYTATFLDIWSHRSYAEAGLPQGVVPWLALIDPNNANTLYFFRGTTLFAVDGQTRQVLFRVRCLVLESARGGHRFQNSRFIGAWELPPALEPDGTYAVSAWFLHNLIC</sequence>
<proteinExistence type="evidence at protein level"/>
<feature type="compositionally biased region" description="Low complexity" evidence="1">
    <location>
        <begin position="1"/>
        <end position="13"/>
    </location>
</feature>
<keyword evidence="4" id="KW-1185">Reference proteome</keyword>
<dbReference type="Gramene" id="Zm00001eb192970_T002">
    <property type="protein sequence ID" value="Zm00001eb192970_P002"/>
    <property type="gene ID" value="Zm00001eb192970"/>
</dbReference>
<feature type="domain" description="DUF1618" evidence="2">
    <location>
        <begin position="217"/>
        <end position="354"/>
    </location>
</feature>
<reference evidence="4" key="1">
    <citation type="journal article" date="2009" name="Science">
        <title>The B73 maize genome: complexity, diversity, and dynamics.</title>
        <authorList>
            <person name="Schnable P.S."/>
            <person name="Ware D."/>
            <person name="Fulton R.S."/>
            <person name="Stein J.C."/>
            <person name="Wei F."/>
            <person name="Pasternak S."/>
            <person name="Liang C."/>
            <person name="Zhang J."/>
            <person name="Fulton L."/>
            <person name="Graves T.A."/>
            <person name="Minx P."/>
            <person name="Reily A.D."/>
            <person name="Courtney L."/>
            <person name="Kruchowski S.S."/>
            <person name="Tomlinson C."/>
            <person name="Strong C."/>
            <person name="Delehaunty K."/>
            <person name="Fronick C."/>
            <person name="Courtney B."/>
            <person name="Rock S.M."/>
            <person name="Belter E."/>
            <person name="Du F."/>
            <person name="Kim K."/>
            <person name="Abbott R.M."/>
            <person name="Cotton M."/>
            <person name="Levy A."/>
            <person name="Marchetto P."/>
            <person name="Ochoa K."/>
            <person name="Jackson S.M."/>
            <person name="Gillam B."/>
            <person name="Chen W."/>
            <person name="Yan L."/>
            <person name="Higginbotham J."/>
            <person name="Cardenas M."/>
            <person name="Waligorski J."/>
            <person name="Applebaum E."/>
            <person name="Phelps L."/>
            <person name="Falcone J."/>
            <person name="Kanchi K."/>
            <person name="Thane T."/>
            <person name="Scimone A."/>
            <person name="Thane N."/>
            <person name="Henke J."/>
            <person name="Wang T."/>
            <person name="Ruppert J."/>
            <person name="Shah N."/>
            <person name="Rotter K."/>
            <person name="Hodges J."/>
            <person name="Ingenthron E."/>
            <person name="Cordes M."/>
            <person name="Kohlberg S."/>
            <person name="Sgro J."/>
            <person name="Delgado B."/>
            <person name="Mead K."/>
            <person name="Chinwalla A."/>
            <person name="Leonard S."/>
            <person name="Crouse K."/>
            <person name="Collura K."/>
            <person name="Kudrna D."/>
            <person name="Currie J."/>
            <person name="He R."/>
            <person name="Angelova A."/>
            <person name="Rajasekar S."/>
            <person name="Mueller T."/>
            <person name="Lomeli R."/>
            <person name="Scara G."/>
            <person name="Ko A."/>
            <person name="Delaney K."/>
            <person name="Wissotski M."/>
            <person name="Lopez G."/>
            <person name="Campos D."/>
            <person name="Braidotti M."/>
            <person name="Ashley E."/>
            <person name="Golser W."/>
            <person name="Kim H."/>
            <person name="Lee S."/>
            <person name="Lin J."/>
            <person name="Dujmic Z."/>
            <person name="Kim W."/>
            <person name="Talag J."/>
            <person name="Zuccolo A."/>
            <person name="Fan C."/>
            <person name="Sebastian A."/>
            <person name="Kramer M."/>
            <person name="Spiegel L."/>
            <person name="Nascimento L."/>
            <person name="Zutavern T."/>
            <person name="Miller B."/>
            <person name="Ambroise C."/>
            <person name="Muller S."/>
            <person name="Spooner W."/>
            <person name="Narechania A."/>
            <person name="Ren L."/>
            <person name="Wei S."/>
            <person name="Kumari S."/>
            <person name="Faga B."/>
            <person name="Levy M.J."/>
            <person name="McMahan L."/>
            <person name="Van Buren P."/>
            <person name="Vaughn M.W."/>
            <person name="Ying K."/>
            <person name="Yeh C.-T."/>
            <person name="Emrich S.J."/>
            <person name="Jia Y."/>
            <person name="Kalyanaraman A."/>
            <person name="Hsia A.-P."/>
            <person name="Barbazuk W.B."/>
            <person name="Baucom R.S."/>
            <person name="Brutnell T.P."/>
            <person name="Carpita N.C."/>
            <person name="Chaparro C."/>
            <person name="Chia J.-M."/>
            <person name="Deragon J.-M."/>
            <person name="Estill J.C."/>
            <person name="Fu Y."/>
            <person name="Jeddeloh J.A."/>
            <person name="Han Y."/>
            <person name="Lee H."/>
            <person name="Li P."/>
            <person name="Lisch D.R."/>
            <person name="Liu S."/>
            <person name="Liu Z."/>
            <person name="Nagel D.H."/>
            <person name="McCann M.C."/>
            <person name="SanMiguel P."/>
            <person name="Myers A.M."/>
            <person name="Nettleton D."/>
            <person name="Nguyen J."/>
            <person name="Penning B.W."/>
            <person name="Ponnala L."/>
            <person name="Schneider K.L."/>
            <person name="Schwartz D.C."/>
            <person name="Sharma A."/>
            <person name="Soderlund C."/>
            <person name="Springer N.M."/>
            <person name="Sun Q."/>
            <person name="Wang H."/>
            <person name="Waterman M."/>
            <person name="Westerman R."/>
            <person name="Wolfgruber T.K."/>
            <person name="Yang L."/>
            <person name="Yu Y."/>
            <person name="Zhang L."/>
            <person name="Zhou S."/>
            <person name="Zhu Q."/>
            <person name="Bennetzen J.L."/>
            <person name="Dawe R.K."/>
            <person name="Jiang J."/>
            <person name="Jiang N."/>
            <person name="Presting G.G."/>
            <person name="Wessler S.R."/>
            <person name="Aluru S."/>
            <person name="Martienssen R.A."/>
            <person name="Clifton S.W."/>
            <person name="McCombie W.R."/>
            <person name="Wing R.A."/>
            <person name="Wilson R.K."/>
        </authorList>
    </citation>
    <scope>NUCLEOTIDE SEQUENCE [LARGE SCALE GENOMIC DNA]</scope>
    <source>
        <strain evidence="4">cv. B73</strain>
    </source>
</reference>
<dbReference type="OrthoDB" id="667586at2759"/>
<feature type="region of interest" description="Disordered" evidence="1">
    <location>
        <begin position="1"/>
        <end position="22"/>
    </location>
</feature>
<dbReference type="Pfam" id="PF07762">
    <property type="entry name" value="DUF1618"/>
    <property type="match status" value="1"/>
</dbReference>
<gene>
    <name evidence="3" type="primary">LOC100276956</name>
</gene>
<accession>A0A804NX74</accession>
<dbReference type="PANTHER" id="PTHR33086">
    <property type="entry name" value="OS05G0468200 PROTEIN-RELATED"/>
    <property type="match status" value="1"/>
</dbReference>
<dbReference type="InterPro" id="IPR011676">
    <property type="entry name" value="DUF1618"/>
</dbReference>